<feature type="domain" description="SH3b" evidence="5">
    <location>
        <begin position="27"/>
        <end position="93"/>
    </location>
</feature>
<evidence type="ECO:0000259" key="6">
    <source>
        <dbReference type="PROSITE" id="PS51935"/>
    </source>
</evidence>
<feature type="domain" description="NlpC/P60" evidence="6">
    <location>
        <begin position="113"/>
        <end position="257"/>
    </location>
</feature>
<keyword evidence="2" id="KW-0645">Protease</keyword>
<dbReference type="KEGG" id="pmq:PM3016_440"/>
<dbReference type="HOGENOM" id="CLU_016043_13_1_9"/>
<dbReference type="PROSITE" id="PS51781">
    <property type="entry name" value="SH3B"/>
    <property type="match status" value="1"/>
</dbReference>
<dbReference type="Pfam" id="PF00877">
    <property type="entry name" value="NLPC_P60"/>
    <property type="match status" value="1"/>
</dbReference>
<dbReference type="PANTHER" id="PTHR47053:SF1">
    <property type="entry name" value="MUREIN DD-ENDOPEPTIDASE MEPH-RELATED"/>
    <property type="match status" value="1"/>
</dbReference>
<dbReference type="InterPro" id="IPR036028">
    <property type="entry name" value="SH3-like_dom_sf"/>
</dbReference>
<dbReference type="InterPro" id="IPR038765">
    <property type="entry name" value="Papain-like_cys_pep_sf"/>
</dbReference>
<reference evidence="7 8" key="1">
    <citation type="journal article" date="2012" name="J. Bacteriol.">
        <title>Complete Genome Sequence of Paenibacillus mucilaginosus 3016, a Bacterium Functional as Microbial Fertilizer.</title>
        <authorList>
            <person name="Ma M."/>
            <person name="Wang Z."/>
            <person name="Li L."/>
            <person name="Jiang X."/>
            <person name="Guan D."/>
            <person name="Cao F."/>
            <person name="Chen H."/>
            <person name="Wang X."/>
            <person name="Shen D."/>
            <person name="Du B."/>
            <person name="Li J."/>
        </authorList>
    </citation>
    <scope>NUCLEOTIDE SEQUENCE [LARGE SCALE GENOMIC DNA]</scope>
    <source>
        <strain evidence="7 8">3016</strain>
    </source>
</reference>
<evidence type="ECO:0000256" key="3">
    <source>
        <dbReference type="ARBA" id="ARBA00022801"/>
    </source>
</evidence>
<evidence type="ECO:0000256" key="4">
    <source>
        <dbReference type="ARBA" id="ARBA00022807"/>
    </source>
</evidence>
<accession>H6NSB6</accession>
<comment type="similarity">
    <text evidence="1">Belongs to the peptidase C40 family.</text>
</comment>
<dbReference type="SUPFAM" id="SSF50044">
    <property type="entry name" value="SH3-domain"/>
    <property type="match status" value="1"/>
</dbReference>
<dbReference type="PANTHER" id="PTHR47053">
    <property type="entry name" value="MUREIN DD-ENDOPEPTIDASE MEPH-RELATED"/>
    <property type="match status" value="1"/>
</dbReference>
<dbReference type="Gene3D" id="2.30.30.40">
    <property type="entry name" value="SH3 Domains"/>
    <property type="match status" value="1"/>
</dbReference>
<dbReference type="InterPro" id="IPR003646">
    <property type="entry name" value="SH3-like_bac-type"/>
</dbReference>
<keyword evidence="8" id="KW-1185">Reference proteome</keyword>
<dbReference type="Gene3D" id="3.90.1720.10">
    <property type="entry name" value="endopeptidase domain like (from Nostoc punctiforme)"/>
    <property type="match status" value="1"/>
</dbReference>
<proteinExistence type="inferred from homology"/>
<dbReference type="SUPFAM" id="SSF54001">
    <property type="entry name" value="Cysteine proteinases"/>
    <property type="match status" value="1"/>
</dbReference>
<dbReference type="PROSITE" id="PS51935">
    <property type="entry name" value="NLPC_P60"/>
    <property type="match status" value="1"/>
</dbReference>
<protein>
    <submittedName>
        <fullName evidence="7">NLP/P60 family protein</fullName>
    </submittedName>
</protein>
<evidence type="ECO:0000313" key="7">
    <source>
        <dbReference type="EMBL" id="AFC27410.1"/>
    </source>
</evidence>
<keyword evidence="3" id="KW-0378">Hydrolase</keyword>
<dbReference type="Proteomes" id="UP000007523">
    <property type="component" value="Chromosome"/>
</dbReference>
<dbReference type="EMBL" id="CP003235">
    <property type="protein sequence ID" value="AFC27410.1"/>
    <property type="molecule type" value="Genomic_DNA"/>
</dbReference>
<sequence>MKKQWTMMLLATTITLGSTTFIPEEAQAASAVIVSSVNLRSEPNTSAASYGYVSTGETVEILSKVNSYWYKVRTSSGKVGYISTSSRYVSTTSTVPVSTSTTASSSGTVTYSSTAVSKVIAAGKAYLGTPYEYGSDRSTTYTFDCSDFVRQAFKDALGVTLPSSSRTQGDYVKSIGKTSTNWHDLKPGDLMFFMSYKGGSASNYPSNKAGQTITHVGIYLGDGKILHTYSKDSGGVRIDSIAGRHWEHRFIFGGSALR</sequence>
<organism evidence="7 8">
    <name type="scientific">Paenibacillus mucilaginosus 3016</name>
    <dbReference type="NCBI Taxonomy" id="1116391"/>
    <lineage>
        <taxon>Bacteria</taxon>
        <taxon>Bacillati</taxon>
        <taxon>Bacillota</taxon>
        <taxon>Bacilli</taxon>
        <taxon>Bacillales</taxon>
        <taxon>Paenibacillaceae</taxon>
        <taxon>Paenibacillus</taxon>
    </lineage>
</organism>
<dbReference type="Pfam" id="PF08239">
    <property type="entry name" value="SH3_3"/>
    <property type="match status" value="1"/>
</dbReference>
<dbReference type="InterPro" id="IPR051202">
    <property type="entry name" value="Peptidase_C40"/>
</dbReference>
<dbReference type="RefSeq" id="WP_014368298.1">
    <property type="nucleotide sequence ID" value="NC_016935.1"/>
</dbReference>
<evidence type="ECO:0000313" key="8">
    <source>
        <dbReference type="Proteomes" id="UP000007523"/>
    </source>
</evidence>
<name>H6NSB6_9BACL</name>
<dbReference type="SMART" id="SM00287">
    <property type="entry name" value="SH3b"/>
    <property type="match status" value="1"/>
</dbReference>
<dbReference type="STRING" id="1116391.PM3016_440"/>
<dbReference type="GO" id="GO:0006508">
    <property type="term" value="P:proteolysis"/>
    <property type="evidence" value="ECO:0007669"/>
    <property type="project" value="UniProtKB-KW"/>
</dbReference>
<evidence type="ECO:0000256" key="2">
    <source>
        <dbReference type="ARBA" id="ARBA00022670"/>
    </source>
</evidence>
<gene>
    <name evidence="7" type="ORF">PM3016_440</name>
</gene>
<evidence type="ECO:0000256" key="1">
    <source>
        <dbReference type="ARBA" id="ARBA00007074"/>
    </source>
</evidence>
<evidence type="ECO:0000259" key="5">
    <source>
        <dbReference type="PROSITE" id="PS51781"/>
    </source>
</evidence>
<keyword evidence="4" id="KW-0788">Thiol protease</keyword>
<dbReference type="InterPro" id="IPR000064">
    <property type="entry name" value="NLP_P60_dom"/>
</dbReference>
<dbReference type="GO" id="GO:0008234">
    <property type="term" value="F:cysteine-type peptidase activity"/>
    <property type="evidence" value="ECO:0007669"/>
    <property type="project" value="UniProtKB-KW"/>
</dbReference>
<dbReference type="AlphaFoldDB" id="H6NSB6"/>